<dbReference type="PANTHER" id="PTHR13647">
    <property type="entry name" value="INSULIN-LIKE PEPTIDE 2-RELATED"/>
    <property type="match status" value="1"/>
</dbReference>
<evidence type="ECO:0000256" key="7">
    <source>
        <dbReference type="SAM" id="SignalP"/>
    </source>
</evidence>
<dbReference type="SMART" id="SM00078">
    <property type="entry name" value="IlGF"/>
    <property type="match status" value="1"/>
</dbReference>
<dbReference type="PANTHER" id="PTHR13647:SF4">
    <property type="entry name" value="INSULIN-LIKE PEPTIDE 1-RELATED"/>
    <property type="match status" value="1"/>
</dbReference>
<dbReference type="AlphaFoldDB" id="A0A8S4G537"/>
<accession>A0A8S4G537</accession>
<feature type="signal peptide" evidence="7">
    <location>
        <begin position="1"/>
        <end position="21"/>
    </location>
</feature>
<comment type="subunit">
    <text evidence="2">Heterodimer of a B chain and an A chain linked by two disulfide bonds.</text>
</comment>
<keyword evidence="5" id="KW-1015">Disulfide bond</keyword>
<feature type="domain" description="Insulin-like" evidence="8">
    <location>
        <begin position="24"/>
        <end position="94"/>
    </location>
</feature>
<evidence type="ECO:0000256" key="1">
    <source>
        <dbReference type="ARBA" id="ARBA00009034"/>
    </source>
</evidence>
<evidence type="ECO:0000313" key="10">
    <source>
        <dbReference type="Proteomes" id="UP000653454"/>
    </source>
</evidence>
<comment type="subcellular location">
    <subcellularLocation>
        <location evidence="6">Secreted</location>
    </subcellularLocation>
</comment>
<gene>
    <name evidence="9" type="ORF">PLXY2_LOCUS14459</name>
</gene>
<protein>
    <submittedName>
        <fullName evidence="9">(diamondback moth) hypothetical protein</fullName>
    </submittedName>
</protein>
<dbReference type="Proteomes" id="UP000653454">
    <property type="component" value="Unassembled WGS sequence"/>
</dbReference>
<dbReference type="InterPro" id="IPR016179">
    <property type="entry name" value="Insulin-like"/>
</dbReference>
<evidence type="ECO:0000259" key="8">
    <source>
        <dbReference type="SMART" id="SM00078"/>
    </source>
</evidence>
<dbReference type="EMBL" id="CAJHNJ030000128">
    <property type="protein sequence ID" value="CAG9136195.1"/>
    <property type="molecule type" value="Genomic_DNA"/>
</dbReference>
<keyword evidence="3" id="KW-0165">Cleavage on pair of basic residues</keyword>
<keyword evidence="6" id="KW-0964">Secreted</keyword>
<reference evidence="9" key="1">
    <citation type="submission" date="2020-11" db="EMBL/GenBank/DDBJ databases">
        <authorList>
            <person name="Whiteford S."/>
        </authorList>
    </citation>
    <scope>NUCLEOTIDE SEQUENCE</scope>
</reference>
<organism evidence="9 10">
    <name type="scientific">Plutella xylostella</name>
    <name type="common">Diamondback moth</name>
    <name type="synonym">Plutella maculipennis</name>
    <dbReference type="NCBI Taxonomy" id="51655"/>
    <lineage>
        <taxon>Eukaryota</taxon>
        <taxon>Metazoa</taxon>
        <taxon>Ecdysozoa</taxon>
        <taxon>Arthropoda</taxon>
        <taxon>Hexapoda</taxon>
        <taxon>Insecta</taxon>
        <taxon>Pterygota</taxon>
        <taxon>Neoptera</taxon>
        <taxon>Endopterygota</taxon>
        <taxon>Lepidoptera</taxon>
        <taxon>Glossata</taxon>
        <taxon>Ditrysia</taxon>
        <taxon>Yponomeutoidea</taxon>
        <taxon>Plutellidae</taxon>
        <taxon>Plutella</taxon>
    </lineage>
</organism>
<sequence length="95" mass="10563">MSLKIVTVLVLVAVTAEPSSGQAQMFCGRKLADTLKKSAPSYNSIYGEDLPKYGWPWMSKHRAQALEMPSRGKRHVVDECCLKPCTIDELLTYCA</sequence>
<dbReference type="SUPFAM" id="SSF56994">
    <property type="entry name" value="Insulin-like"/>
    <property type="match status" value="1"/>
</dbReference>
<dbReference type="GO" id="GO:0005179">
    <property type="term" value="F:hormone activity"/>
    <property type="evidence" value="ECO:0007669"/>
    <property type="project" value="InterPro"/>
</dbReference>
<comment type="caution">
    <text evidence="9">The sequence shown here is derived from an EMBL/GenBank/DDBJ whole genome shotgun (WGS) entry which is preliminary data.</text>
</comment>
<evidence type="ECO:0000313" key="9">
    <source>
        <dbReference type="EMBL" id="CAG9136195.1"/>
    </source>
</evidence>
<keyword evidence="10" id="KW-1185">Reference proteome</keyword>
<evidence type="ECO:0000256" key="3">
    <source>
        <dbReference type="ARBA" id="ARBA00022685"/>
    </source>
</evidence>
<proteinExistence type="inferred from homology"/>
<dbReference type="CDD" id="cd04366">
    <property type="entry name" value="IlGF_insulin_bombyxin_like"/>
    <property type="match status" value="1"/>
</dbReference>
<evidence type="ECO:0000256" key="4">
    <source>
        <dbReference type="ARBA" id="ARBA00022729"/>
    </source>
</evidence>
<evidence type="ECO:0000256" key="6">
    <source>
        <dbReference type="RuleBase" id="RU000406"/>
    </source>
</evidence>
<dbReference type="GO" id="GO:0005576">
    <property type="term" value="C:extracellular region"/>
    <property type="evidence" value="ECO:0007669"/>
    <property type="project" value="UniProtKB-SubCell"/>
</dbReference>
<dbReference type="InterPro" id="IPR036438">
    <property type="entry name" value="Insulin-like_sf"/>
</dbReference>
<name>A0A8S4G537_PLUXY</name>
<feature type="chain" id="PRO_5035861039" evidence="7">
    <location>
        <begin position="22"/>
        <end position="95"/>
    </location>
</feature>
<dbReference type="InterPro" id="IPR022353">
    <property type="entry name" value="Insulin_CS"/>
</dbReference>
<evidence type="ECO:0000256" key="2">
    <source>
        <dbReference type="ARBA" id="ARBA00011207"/>
    </source>
</evidence>
<evidence type="ECO:0000256" key="5">
    <source>
        <dbReference type="ARBA" id="ARBA00023157"/>
    </source>
</evidence>
<comment type="similarity">
    <text evidence="1 6">Belongs to the insulin family.</text>
</comment>
<dbReference type="Gene3D" id="1.10.100.10">
    <property type="entry name" value="Insulin-like"/>
    <property type="match status" value="1"/>
</dbReference>
<dbReference type="PROSITE" id="PS00262">
    <property type="entry name" value="INSULIN"/>
    <property type="match status" value="1"/>
</dbReference>
<dbReference type="Pfam" id="PF00049">
    <property type="entry name" value="Insulin"/>
    <property type="match status" value="1"/>
</dbReference>
<keyword evidence="4 7" id="KW-0732">Signal</keyword>